<comment type="caution">
    <text evidence="1">The sequence shown here is derived from an EMBL/GenBank/DDBJ whole genome shotgun (WGS) entry which is preliminary data.</text>
</comment>
<dbReference type="EMBL" id="ALWO02000052">
    <property type="protein sequence ID" value="EOZ92286.1"/>
    <property type="molecule type" value="Genomic_DNA"/>
</dbReference>
<dbReference type="AlphaFoldDB" id="S2DJW4"/>
<dbReference type="Proteomes" id="UP000006073">
    <property type="component" value="Unassembled WGS sequence"/>
</dbReference>
<sequence length="115" mass="13691">MLLGNWFGFDTDSTYYELYIGDTVIVLNHEKLGIAEYVYEKDGNKLITTTPLFFERVWNLDTLTDTTIVISDTLEVHQFRRLDLDIDFFKSSKDSTEYYRFRQDFIARNPKQKPE</sequence>
<organism evidence="1 2">
    <name type="scientific">Indibacter alkaliphilus (strain CCUG 57479 / KCTC 22604 / LW1)</name>
    <dbReference type="NCBI Taxonomy" id="1189612"/>
    <lineage>
        <taxon>Bacteria</taxon>
        <taxon>Pseudomonadati</taxon>
        <taxon>Bacteroidota</taxon>
        <taxon>Cytophagia</taxon>
        <taxon>Cytophagales</taxon>
        <taxon>Cyclobacteriaceae</taxon>
    </lineage>
</organism>
<proteinExistence type="predicted"/>
<evidence type="ECO:0000313" key="1">
    <source>
        <dbReference type="EMBL" id="EOZ92286.1"/>
    </source>
</evidence>
<name>S2DJW4_INDAL</name>
<evidence type="ECO:0000313" key="2">
    <source>
        <dbReference type="Proteomes" id="UP000006073"/>
    </source>
</evidence>
<protein>
    <submittedName>
        <fullName evidence="1">Uncharacterized protein</fullName>
    </submittedName>
</protein>
<reference evidence="1 2" key="1">
    <citation type="journal article" date="2013" name="Genome Announc.">
        <title>Draft Genome Sequence of Indibacter alkaliphilus Strain LW1T, Isolated from Lonar Lake, a Haloalkaline Lake in the Buldana District of Maharashtra, India.</title>
        <authorList>
            <person name="Singh A."/>
            <person name="Kumar Jangir P."/>
            <person name="Sharma R."/>
            <person name="Singh A."/>
            <person name="Kumar Pinnaka A."/>
            <person name="Shivaji S."/>
        </authorList>
    </citation>
    <scope>NUCLEOTIDE SEQUENCE [LARGE SCALE GENOMIC DNA]</scope>
    <source>
        <strain evidence="2">CCUG 57479 / KCTC 22604 / LW1</strain>
    </source>
</reference>
<keyword evidence="2" id="KW-1185">Reference proteome</keyword>
<gene>
    <name evidence="1" type="ORF">A33Q_4379</name>
</gene>
<accession>S2DJW4</accession>